<dbReference type="EMBL" id="CDPU01000019">
    <property type="protein sequence ID" value="CEO50727.1"/>
    <property type="molecule type" value="Genomic_DNA"/>
</dbReference>
<dbReference type="AlphaFoldDB" id="A0A0B7K582"/>
<evidence type="ECO:0000313" key="1">
    <source>
        <dbReference type="EMBL" id="CEO50727.1"/>
    </source>
</evidence>
<accession>A0A0B7K582</accession>
<reference evidence="1" key="1">
    <citation type="submission" date="2015-01" db="EMBL/GenBank/DDBJ databases">
        <authorList>
            <person name="Durling Mikael"/>
        </authorList>
    </citation>
    <scope>NUCLEOTIDE SEQUENCE</scope>
</reference>
<protein>
    <submittedName>
        <fullName evidence="1">Uncharacterized protein</fullName>
    </submittedName>
</protein>
<proteinExistence type="predicted"/>
<gene>
    <name evidence="1" type="ORF">BN869_000006785_1</name>
</gene>
<name>A0A0B7K582_BIOOC</name>
<organism evidence="1">
    <name type="scientific">Bionectria ochroleuca</name>
    <name type="common">Gliocladium roseum</name>
    <dbReference type="NCBI Taxonomy" id="29856"/>
    <lineage>
        <taxon>Eukaryota</taxon>
        <taxon>Fungi</taxon>
        <taxon>Dikarya</taxon>
        <taxon>Ascomycota</taxon>
        <taxon>Pezizomycotina</taxon>
        <taxon>Sordariomycetes</taxon>
        <taxon>Hypocreomycetidae</taxon>
        <taxon>Hypocreales</taxon>
        <taxon>Bionectriaceae</taxon>
        <taxon>Clonostachys</taxon>
    </lineage>
</organism>
<sequence>MAQAISRVVITRYGNENNPFNTNTSVVTDEFSDGLLDDIFLSAQLEDVSNPSLPTIYSSHQSFGSSVQSPVKGGLSSDTISIDEQWLENSIDWNMNSPTVQYVSPQRQNGKRRVDLGYGVVVTIPHYMSLEPPRTFFHIKDMLTARSTTLRNSAATTFEFYGRVLYSSRENFARRQFFQFRDLFKTAPPYLCGVLSE</sequence>